<comment type="catalytic activity">
    <reaction evidence="6 8">
        <text>hydrogencarbonate + H(+) = CO2 + H2O</text>
        <dbReference type="Rhea" id="RHEA:10748"/>
        <dbReference type="ChEBI" id="CHEBI:15377"/>
        <dbReference type="ChEBI" id="CHEBI:15378"/>
        <dbReference type="ChEBI" id="CHEBI:16526"/>
        <dbReference type="ChEBI" id="CHEBI:17544"/>
        <dbReference type="EC" id="4.2.1.1"/>
    </reaction>
</comment>
<dbReference type="GO" id="GO:0071244">
    <property type="term" value="P:cellular response to carbon dioxide"/>
    <property type="evidence" value="ECO:0007669"/>
    <property type="project" value="TreeGrafter"/>
</dbReference>
<feature type="binding site" evidence="7">
    <location>
        <position position="132"/>
    </location>
    <ligand>
        <name>Zn(2+)</name>
        <dbReference type="ChEBI" id="CHEBI:29105"/>
    </ligand>
</feature>
<protein>
    <recommendedName>
        <fullName evidence="2 8">Carbonic anhydrase</fullName>
        <ecNumber evidence="2 8">4.2.1.1</ecNumber>
    </recommendedName>
    <alternativeName>
        <fullName evidence="8">Carbonate dehydratase</fullName>
    </alternativeName>
</protein>
<keyword evidence="4 7" id="KW-0862">Zinc</keyword>
<dbReference type="InterPro" id="IPR001765">
    <property type="entry name" value="Carbonic_anhydrase"/>
</dbReference>
<dbReference type="SMART" id="SM00947">
    <property type="entry name" value="Pro_CA"/>
    <property type="match status" value="1"/>
</dbReference>
<keyword evidence="5 8" id="KW-0456">Lyase</keyword>
<dbReference type="PANTHER" id="PTHR11002:SF76">
    <property type="entry name" value="CARBONIC ANHYDRASE"/>
    <property type="match status" value="1"/>
</dbReference>
<evidence type="ECO:0000256" key="7">
    <source>
        <dbReference type="PIRSR" id="PIRSR601765-1"/>
    </source>
</evidence>
<feature type="binding site" evidence="7">
    <location>
        <position position="73"/>
    </location>
    <ligand>
        <name>Zn(2+)</name>
        <dbReference type="ChEBI" id="CHEBI:29105"/>
    </ligand>
</feature>
<feature type="binding site" evidence="7">
    <location>
        <position position="129"/>
    </location>
    <ligand>
        <name>Zn(2+)</name>
        <dbReference type="ChEBI" id="CHEBI:29105"/>
    </ligand>
</feature>
<dbReference type="Gene3D" id="3.40.1050.10">
    <property type="entry name" value="Carbonic anhydrase"/>
    <property type="match status" value="1"/>
</dbReference>
<evidence type="ECO:0000256" key="3">
    <source>
        <dbReference type="ARBA" id="ARBA00022723"/>
    </source>
</evidence>
<sequence>MEPLSDCGRIGQTYKERDISDCFYYPSTMSHHAALTQLLSANAQWAKDVERLEPGFFKESAKGQTPQTLWIGCADSRVPESVITGAKPGDIFVNRNVGNQVNLDDDNMLAVLTYAVEHLGVEHVVVCGHTECGAAAACFGASSSFVPGQAPVTIPVDPADAPLNRWLAPLTTLAASLEISSAPANEALPLLIQENVKAQVNNLCRTEVIAKAWANGKSPKGKEVWVHGWVYDVSTGTIRDLGISRGPK</sequence>
<evidence type="ECO:0000313" key="10">
    <source>
        <dbReference type="Proteomes" id="UP001142393"/>
    </source>
</evidence>
<dbReference type="EC" id="4.2.1.1" evidence="2 8"/>
<evidence type="ECO:0000256" key="8">
    <source>
        <dbReference type="RuleBase" id="RU003956"/>
    </source>
</evidence>
<evidence type="ECO:0000256" key="4">
    <source>
        <dbReference type="ARBA" id="ARBA00022833"/>
    </source>
</evidence>
<dbReference type="Proteomes" id="UP001142393">
    <property type="component" value="Unassembled WGS sequence"/>
</dbReference>
<dbReference type="CDD" id="cd00883">
    <property type="entry name" value="beta_CA_cladeA"/>
    <property type="match status" value="1"/>
</dbReference>
<organism evidence="9 10">
    <name type="scientific">Lentinula detonsa</name>
    <dbReference type="NCBI Taxonomy" id="2804962"/>
    <lineage>
        <taxon>Eukaryota</taxon>
        <taxon>Fungi</taxon>
        <taxon>Dikarya</taxon>
        <taxon>Basidiomycota</taxon>
        <taxon>Agaricomycotina</taxon>
        <taxon>Agaricomycetes</taxon>
        <taxon>Agaricomycetidae</taxon>
        <taxon>Agaricales</taxon>
        <taxon>Marasmiineae</taxon>
        <taxon>Omphalotaceae</taxon>
        <taxon>Lentinula</taxon>
    </lineage>
</organism>
<evidence type="ECO:0000256" key="2">
    <source>
        <dbReference type="ARBA" id="ARBA00012925"/>
    </source>
</evidence>
<comment type="caution">
    <text evidence="9">The sequence shown here is derived from an EMBL/GenBank/DDBJ whole genome shotgun (WGS) entry which is preliminary data.</text>
</comment>
<keyword evidence="10" id="KW-1185">Reference proteome</keyword>
<name>A0A9W8TYA1_9AGAR</name>
<dbReference type="GO" id="GO:0004089">
    <property type="term" value="F:carbonate dehydratase activity"/>
    <property type="evidence" value="ECO:0007669"/>
    <property type="project" value="UniProtKB-UniRule"/>
</dbReference>
<dbReference type="GO" id="GO:0008270">
    <property type="term" value="F:zinc ion binding"/>
    <property type="evidence" value="ECO:0007669"/>
    <property type="project" value="UniProtKB-UniRule"/>
</dbReference>
<dbReference type="SUPFAM" id="SSF53056">
    <property type="entry name" value="beta-carbonic anhydrase, cab"/>
    <property type="match status" value="1"/>
</dbReference>
<evidence type="ECO:0000256" key="1">
    <source>
        <dbReference type="ARBA" id="ARBA00006217"/>
    </source>
</evidence>
<keyword evidence="3 7" id="KW-0479">Metal-binding</keyword>
<dbReference type="PANTHER" id="PTHR11002">
    <property type="entry name" value="CARBONIC ANHYDRASE"/>
    <property type="match status" value="1"/>
</dbReference>
<evidence type="ECO:0000256" key="6">
    <source>
        <dbReference type="ARBA" id="ARBA00048348"/>
    </source>
</evidence>
<dbReference type="InterPro" id="IPR036874">
    <property type="entry name" value="Carbonic_anhydrase_sf"/>
</dbReference>
<gene>
    <name evidence="9" type="ORF">DFH05DRAFT_1491061</name>
</gene>
<dbReference type="AlphaFoldDB" id="A0A9W8TYA1"/>
<accession>A0A9W8TYA1</accession>
<dbReference type="GO" id="GO:0034599">
    <property type="term" value="P:cellular response to oxidative stress"/>
    <property type="evidence" value="ECO:0007669"/>
    <property type="project" value="TreeGrafter"/>
</dbReference>
<reference evidence="9 10" key="1">
    <citation type="journal article" date="2023" name="Proc. Natl. Acad. Sci. U.S.A.">
        <title>A global phylogenomic analysis of the shiitake genus Lentinula.</title>
        <authorList>
            <person name="Sierra-Patev S."/>
            <person name="Min B."/>
            <person name="Naranjo-Ortiz M."/>
            <person name="Looney B."/>
            <person name="Konkel Z."/>
            <person name="Slot J.C."/>
            <person name="Sakamoto Y."/>
            <person name="Steenwyk J.L."/>
            <person name="Rokas A."/>
            <person name="Carro J."/>
            <person name="Camarero S."/>
            <person name="Ferreira P."/>
            <person name="Molpeceres G."/>
            <person name="Ruiz-Duenas F.J."/>
            <person name="Serrano A."/>
            <person name="Henrissat B."/>
            <person name="Drula E."/>
            <person name="Hughes K.W."/>
            <person name="Mata J.L."/>
            <person name="Ishikawa N.K."/>
            <person name="Vargas-Isla R."/>
            <person name="Ushijima S."/>
            <person name="Smith C.A."/>
            <person name="Donoghue J."/>
            <person name="Ahrendt S."/>
            <person name="Andreopoulos W."/>
            <person name="He G."/>
            <person name="LaButti K."/>
            <person name="Lipzen A."/>
            <person name="Ng V."/>
            <person name="Riley R."/>
            <person name="Sandor L."/>
            <person name="Barry K."/>
            <person name="Martinez A.T."/>
            <person name="Xiao Y."/>
            <person name="Gibbons J.G."/>
            <person name="Terashima K."/>
            <person name="Grigoriev I.V."/>
            <person name="Hibbett D."/>
        </authorList>
    </citation>
    <scope>NUCLEOTIDE SEQUENCE [LARGE SCALE GENOMIC DNA]</scope>
    <source>
        <strain evidence="9 10">TFB7810</strain>
    </source>
</reference>
<proteinExistence type="inferred from homology"/>
<dbReference type="Pfam" id="PF00484">
    <property type="entry name" value="Pro_CA"/>
    <property type="match status" value="1"/>
</dbReference>
<feature type="binding site" evidence="7">
    <location>
        <position position="75"/>
    </location>
    <ligand>
        <name>Zn(2+)</name>
        <dbReference type="ChEBI" id="CHEBI:29105"/>
    </ligand>
</feature>
<evidence type="ECO:0000256" key="5">
    <source>
        <dbReference type="ARBA" id="ARBA00023239"/>
    </source>
</evidence>
<evidence type="ECO:0000313" key="9">
    <source>
        <dbReference type="EMBL" id="KAJ3744843.1"/>
    </source>
</evidence>
<comment type="similarity">
    <text evidence="1 8">Belongs to the beta-class carbonic anhydrase family.</text>
</comment>
<dbReference type="EMBL" id="JANVFU010000006">
    <property type="protein sequence ID" value="KAJ3744843.1"/>
    <property type="molecule type" value="Genomic_DNA"/>
</dbReference>
<comment type="function">
    <text evidence="8">Reversible hydration of carbon dioxide.</text>
</comment>
<comment type="cofactor">
    <cofactor evidence="7">
        <name>Zn(2+)</name>
        <dbReference type="ChEBI" id="CHEBI:29105"/>
    </cofactor>
    <text evidence="7">Binds 1 zinc ion per subunit.</text>
</comment>